<comment type="subcellular location">
    <subcellularLocation>
        <location evidence="1">Nucleus</location>
    </subcellularLocation>
</comment>
<evidence type="ECO:0000256" key="8">
    <source>
        <dbReference type="ARBA" id="ARBA00023242"/>
    </source>
</evidence>
<dbReference type="CDD" id="cd09123">
    <property type="entry name" value="PLDc_Tdp1_2"/>
    <property type="match status" value="1"/>
</dbReference>
<evidence type="ECO:0000256" key="11">
    <source>
        <dbReference type="PIRSR" id="PIRSR610347-3"/>
    </source>
</evidence>
<accession>A0AAN6RWP9</accession>
<name>A0AAN6RWP9_9PEZI</name>
<feature type="site" description="Interaction with DNA" evidence="11">
    <location>
        <position position="459"/>
    </location>
</feature>
<dbReference type="GO" id="GO:0005634">
    <property type="term" value="C:nucleus"/>
    <property type="evidence" value="ECO:0007669"/>
    <property type="project" value="UniProtKB-SubCell"/>
</dbReference>
<evidence type="ECO:0000256" key="3">
    <source>
        <dbReference type="ARBA" id="ARBA00022722"/>
    </source>
</evidence>
<feature type="region of interest" description="Disordered" evidence="12">
    <location>
        <begin position="400"/>
        <end position="426"/>
    </location>
</feature>
<dbReference type="AlphaFoldDB" id="A0AAN6RWP9"/>
<feature type="binding site" evidence="10">
    <location>
        <position position="432"/>
    </location>
    <ligand>
        <name>substrate</name>
    </ligand>
</feature>
<dbReference type="Gene3D" id="3.30.870.10">
    <property type="entry name" value="Endonuclease Chain A"/>
    <property type="match status" value="2"/>
</dbReference>
<feature type="active site" description="Nucleophile" evidence="9">
    <location>
        <position position="172"/>
    </location>
</feature>
<dbReference type="GO" id="GO:0017005">
    <property type="term" value="F:3'-tyrosyl-DNA phosphodiesterase activity"/>
    <property type="evidence" value="ECO:0007669"/>
    <property type="project" value="TreeGrafter"/>
</dbReference>
<reference evidence="13" key="2">
    <citation type="submission" date="2023-05" db="EMBL/GenBank/DDBJ databases">
        <authorList>
            <consortium name="Lawrence Berkeley National Laboratory"/>
            <person name="Steindorff A."/>
            <person name="Hensen N."/>
            <person name="Bonometti L."/>
            <person name="Westerberg I."/>
            <person name="Brannstrom I.O."/>
            <person name="Guillou S."/>
            <person name="Cros-Aarteil S."/>
            <person name="Calhoun S."/>
            <person name="Haridas S."/>
            <person name="Kuo A."/>
            <person name="Mondo S."/>
            <person name="Pangilinan J."/>
            <person name="Riley R."/>
            <person name="Labutti K."/>
            <person name="Andreopoulos B."/>
            <person name="Lipzen A."/>
            <person name="Chen C."/>
            <person name="Yanf M."/>
            <person name="Daum C."/>
            <person name="Ng V."/>
            <person name="Clum A."/>
            <person name="Ohm R."/>
            <person name="Martin F."/>
            <person name="Silar P."/>
            <person name="Natvig D."/>
            <person name="Lalanne C."/>
            <person name="Gautier V."/>
            <person name="Ament-Velasquez S.L."/>
            <person name="Kruys A."/>
            <person name="Hutchinson M.I."/>
            <person name="Powell A.J."/>
            <person name="Barry K."/>
            <person name="Miller A.N."/>
            <person name="Grigoriev I.V."/>
            <person name="Debuchy R."/>
            <person name="Gladieux P."/>
            <person name="Thoren M.H."/>
            <person name="Johannesson H."/>
        </authorList>
    </citation>
    <scope>NUCLEOTIDE SEQUENCE</scope>
    <source>
        <strain evidence="13">CBS 103.79</strain>
    </source>
</reference>
<sequence length="560" mass="62055">MNHPSKRGASANSDGNENRDDERRDGPAKKPTPTSLTHPISPPTKKRRLATPLQHTPPTEQSSAPSRPFKSPFHLTSIRDLPPDMNRDTVTLKDILDDPIIVECWEFNYLHDIAFLMRAFDQDVRDLVKVHVVHGFWKKEDPNRLALQEAASRYQNVTLHNAYLPEMFGTHHTKMMILLRNDDTAQIVIHTANMIVRDWRNMTQAVWRSPRLPLMRPTETASEEEPRIGSGAKFKIDFLNYLRAYGERTCKPIIDQLATYDFSSIRGSLIGSVPGRHNLNGTSPTRWGWAAMQQALQAVPLSPGRATIAVQISSIATLGPTDAWLRNTFFRALSGGNPPSANPPPTPPSFKVIFPTAPEIRASLDGYDSGASIHTKIQSPQQAKQLQYLRPMFCHWDNTAPGTTRTPASTSASASINPPQDAGRSRAAPHIKTYIRHTSPNTPTNNTIDWALLTSANLSKQAWGEAAATASTNPPTMRICSYELGVLVWPGLYEEGAVMKPAFLTDSLPEEGGQGGEKSAVALRMPYSLPLRGYQADEVPWVGTAEHFAPDWMGRVWSDG</sequence>
<feature type="binding site" evidence="10">
    <location>
        <position position="174"/>
    </location>
    <ligand>
        <name>substrate</name>
    </ligand>
</feature>
<feature type="active site" description="Proton donor/acceptor" evidence="9">
    <location>
        <position position="430"/>
    </location>
</feature>
<evidence type="ECO:0000256" key="4">
    <source>
        <dbReference type="ARBA" id="ARBA00022763"/>
    </source>
</evidence>
<dbReference type="GO" id="GO:0006281">
    <property type="term" value="P:DNA repair"/>
    <property type="evidence" value="ECO:0007669"/>
    <property type="project" value="UniProtKB-KW"/>
</dbReference>
<dbReference type="EMBL" id="MU855354">
    <property type="protein sequence ID" value="KAK3905554.1"/>
    <property type="molecule type" value="Genomic_DNA"/>
</dbReference>
<evidence type="ECO:0000256" key="9">
    <source>
        <dbReference type="PIRSR" id="PIRSR610347-1"/>
    </source>
</evidence>
<dbReference type="CDD" id="cd09194">
    <property type="entry name" value="PLDc_yTdp1_1"/>
    <property type="match status" value="1"/>
</dbReference>
<feature type="region of interest" description="Disordered" evidence="12">
    <location>
        <begin position="1"/>
        <end position="81"/>
    </location>
</feature>
<evidence type="ECO:0000256" key="10">
    <source>
        <dbReference type="PIRSR" id="PIRSR610347-2"/>
    </source>
</evidence>
<keyword evidence="4" id="KW-0227">DNA damage</keyword>
<evidence type="ECO:0000256" key="2">
    <source>
        <dbReference type="ARBA" id="ARBA00010205"/>
    </source>
</evidence>
<dbReference type="GO" id="GO:0004527">
    <property type="term" value="F:exonuclease activity"/>
    <property type="evidence" value="ECO:0007669"/>
    <property type="project" value="UniProtKB-KW"/>
</dbReference>
<dbReference type="Proteomes" id="UP001303889">
    <property type="component" value="Unassembled WGS sequence"/>
</dbReference>
<dbReference type="GO" id="GO:0003690">
    <property type="term" value="F:double-stranded DNA binding"/>
    <property type="evidence" value="ECO:0007669"/>
    <property type="project" value="TreeGrafter"/>
</dbReference>
<feature type="compositionally biased region" description="Low complexity" evidence="12">
    <location>
        <begin position="400"/>
        <end position="419"/>
    </location>
</feature>
<protein>
    <submittedName>
        <fullName evidence="13">Tyrosyl-DNA phosphodiesterase</fullName>
    </submittedName>
</protein>
<keyword evidence="6" id="KW-0269">Exonuclease</keyword>
<proteinExistence type="inferred from homology"/>
<feature type="compositionally biased region" description="Basic and acidic residues" evidence="12">
    <location>
        <begin position="16"/>
        <end position="28"/>
    </location>
</feature>
<gene>
    <name evidence="13" type="ORF">C8A05DRAFT_12643</name>
</gene>
<keyword evidence="8" id="KW-0539">Nucleus</keyword>
<organism evidence="13 14">
    <name type="scientific">Staphylotrichum tortipilum</name>
    <dbReference type="NCBI Taxonomy" id="2831512"/>
    <lineage>
        <taxon>Eukaryota</taxon>
        <taxon>Fungi</taxon>
        <taxon>Dikarya</taxon>
        <taxon>Ascomycota</taxon>
        <taxon>Pezizomycotina</taxon>
        <taxon>Sordariomycetes</taxon>
        <taxon>Sordariomycetidae</taxon>
        <taxon>Sordariales</taxon>
        <taxon>Chaetomiaceae</taxon>
        <taxon>Staphylotrichum</taxon>
    </lineage>
</organism>
<reference evidence="13" key="1">
    <citation type="journal article" date="2023" name="Mol. Phylogenet. Evol.">
        <title>Genome-scale phylogeny and comparative genomics of the fungal order Sordariales.</title>
        <authorList>
            <person name="Hensen N."/>
            <person name="Bonometti L."/>
            <person name="Westerberg I."/>
            <person name="Brannstrom I.O."/>
            <person name="Guillou S."/>
            <person name="Cros-Aarteil S."/>
            <person name="Calhoun S."/>
            <person name="Haridas S."/>
            <person name="Kuo A."/>
            <person name="Mondo S."/>
            <person name="Pangilinan J."/>
            <person name="Riley R."/>
            <person name="LaButti K."/>
            <person name="Andreopoulos B."/>
            <person name="Lipzen A."/>
            <person name="Chen C."/>
            <person name="Yan M."/>
            <person name="Daum C."/>
            <person name="Ng V."/>
            <person name="Clum A."/>
            <person name="Steindorff A."/>
            <person name="Ohm R.A."/>
            <person name="Martin F."/>
            <person name="Silar P."/>
            <person name="Natvig D.O."/>
            <person name="Lalanne C."/>
            <person name="Gautier V."/>
            <person name="Ament-Velasquez S.L."/>
            <person name="Kruys A."/>
            <person name="Hutchinson M.I."/>
            <person name="Powell A.J."/>
            <person name="Barry K."/>
            <person name="Miller A.N."/>
            <person name="Grigoriev I.V."/>
            <person name="Debuchy R."/>
            <person name="Gladieux P."/>
            <person name="Hiltunen Thoren M."/>
            <person name="Johannesson H."/>
        </authorList>
    </citation>
    <scope>NUCLEOTIDE SEQUENCE</scope>
    <source>
        <strain evidence="13">CBS 103.79</strain>
    </source>
</reference>
<evidence type="ECO:0000256" key="6">
    <source>
        <dbReference type="ARBA" id="ARBA00022839"/>
    </source>
</evidence>
<keyword evidence="14" id="KW-1185">Reference proteome</keyword>
<dbReference type="GO" id="GO:0003697">
    <property type="term" value="F:single-stranded DNA binding"/>
    <property type="evidence" value="ECO:0007669"/>
    <property type="project" value="TreeGrafter"/>
</dbReference>
<evidence type="ECO:0000256" key="1">
    <source>
        <dbReference type="ARBA" id="ARBA00004123"/>
    </source>
</evidence>
<dbReference type="InterPro" id="IPR010347">
    <property type="entry name" value="Tdp1"/>
</dbReference>
<keyword evidence="5" id="KW-0378">Hydrolase</keyword>
<comment type="caution">
    <text evidence="13">The sequence shown here is derived from an EMBL/GenBank/DDBJ whole genome shotgun (WGS) entry which is preliminary data.</text>
</comment>
<comment type="similarity">
    <text evidence="2">Belongs to the tyrosyl-DNA phosphodiesterase family.</text>
</comment>
<feature type="compositionally biased region" description="Polar residues" evidence="12">
    <location>
        <begin position="53"/>
        <end position="65"/>
    </location>
</feature>
<evidence type="ECO:0000256" key="12">
    <source>
        <dbReference type="SAM" id="MobiDB-lite"/>
    </source>
</evidence>
<dbReference type="SUPFAM" id="SSF56024">
    <property type="entry name" value="Phospholipase D/nuclease"/>
    <property type="match status" value="2"/>
</dbReference>
<keyword evidence="7" id="KW-0234">DNA repair</keyword>
<dbReference type="FunFam" id="3.30.870.10:FF:000038">
    <property type="entry name" value="Probable tyrosyl-DNA phosphodiesterase"/>
    <property type="match status" value="1"/>
</dbReference>
<evidence type="ECO:0000313" key="13">
    <source>
        <dbReference type="EMBL" id="KAK3905554.1"/>
    </source>
</evidence>
<dbReference type="PANTHER" id="PTHR12415:SF0">
    <property type="entry name" value="TYROSYL-DNA PHOSPHODIESTERASE 1"/>
    <property type="match status" value="1"/>
</dbReference>
<evidence type="ECO:0000313" key="14">
    <source>
        <dbReference type="Proteomes" id="UP001303889"/>
    </source>
</evidence>
<dbReference type="Pfam" id="PF06087">
    <property type="entry name" value="Tyr-DNA_phospho"/>
    <property type="match status" value="1"/>
</dbReference>
<dbReference type="PANTHER" id="PTHR12415">
    <property type="entry name" value="TYROSYL-DNA PHOSPHODIESTERASE 1"/>
    <property type="match status" value="1"/>
</dbReference>
<evidence type="ECO:0000256" key="5">
    <source>
        <dbReference type="ARBA" id="ARBA00022801"/>
    </source>
</evidence>
<keyword evidence="3" id="KW-0540">Nuclease</keyword>
<evidence type="ECO:0000256" key="7">
    <source>
        <dbReference type="ARBA" id="ARBA00023204"/>
    </source>
</evidence>